<evidence type="ECO:0000313" key="2">
    <source>
        <dbReference type="EMBL" id="KAF2130735.1"/>
    </source>
</evidence>
<reference evidence="2" key="1">
    <citation type="journal article" date="2020" name="Stud. Mycol.">
        <title>101 Dothideomycetes genomes: a test case for predicting lifestyles and emergence of pathogens.</title>
        <authorList>
            <person name="Haridas S."/>
            <person name="Albert R."/>
            <person name="Binder M."/>
            <person name="Bloem J."/>
            <person name="Labutti K."/>
            <person name="Salamov A."/>
            <person name="Andreopoulos B."/>
            <person name="Baker S."/>
            <person name="Barry K."/>
            <person name="Bills G."/>
            <person name="Bluhm B."/>
            <person name="Cannon C."/>
            <person name="Castanera R."/>
            <person name="Culley D."/>
            <person name="Daum C."/>
            <person name="Ezra D."/>
            <person name="Gonzalez J."/>
            <person name="Henrissat B."/>
            <person name="Kuo A."/>
            <person name="Liang C."/>
            <person name="Lipzen A."/>
            <person name="Lutzoni F."/>
            <person name="Magnuson J."/>
            <person name="Mondo S."/>
            <person name="Nolan M."/>
            <person name="Ohm R."/>
            <person name="Pangilinan J."/>
            <person name="Park H.-J."/>
            <person name="Ramirez L."/>
            <person name="Alfaro M."/>
            <person name="Sun H."/>
            <person name="Tritt A."/>
            <person name="Yoshinaga Y."/>
            <person name="Zwiers L.-H."/>
            <person name="Turgeon B."/>
            <person name="Goodwin S."/>
            <person name="Spatafora J."/>
            <person name="Crous P."/>
            <person name="Grigoriev I."/>
        </authorList>
    </citation>
    <scope>NUCLEOTIDE SEQUENCE</scope>
    <source>
        <strain evidence="2">CBS 119687</strain>
    </source>
</reference>
<accession>A0A6A6AI12</accession>
<feature type="compositionally biased region" description="Basic and acidic residues" evidence="1">
    <location>
        <begin position="119"/>
        <end position="128"/>
    </location>
</feature>
<dbReference type="OrthoDB" id="3770004at2759"/>
<evidence type="ECO:0000256" key="1">
    <source>
        <dbReference type="SAM" id="MobiDB-lite"/>
    </source>
</evidence>
<gene>
    <name evidence="2" type="ORF">P153DRAFT_383960</name>
</gene>
<feature type="compositionally biased region" description="Low complexity" evidence="1">
    <location>
        <begin position="54"/>
        <end position="67"/>
    </location>
</feature>
<evidence type="ECO:0000313" key="3">
    <source>
        <dbReference type="Proteomes" id="UP000799771"/>
    </source>
</evidence>
<keyword evidence="3" id="KW-1185">Reference proteome</keyword>
<proteinExistence type="predicted"/>
<dbReference type="AlphaFoldDB" id="A0A6A6AI12"/>
<dbReference type="EMBL" id="ML977503">
    <property type="protein sequence ID" value="KAF2130735.1"/>
    <property type="molecule type" value="Genomic_DNA"/>
</dbReference>
<feature type="region of interest" description="Disordered" evidence="1">
    <location>
        <begin position="46"/>
        <end position="93"/>
    </location>
</feature>
<protein>
    <submittedName>
        <fullName evidence="2">Uncharacterized protein</fullName>
    </submittedName>
</protein>
<name>A0A6A6AI12_9PLEO</name>
<organism evidence="2 3">
    <name type="scientific">Dothidotthia symphoricarpi CBS 119687</name>
    <dbReference type="NCBI Taxonomy" id="1392245"/>
    <lineage>
        <taxon>Eukaryota</taxon>
        <taxon>Fungi</taxon>
        <taxon>Dikarya</taxon>
        <taxon>Ascomycota</taxon>
        <taxon>Pezizomycotina</taxon>
        <taxon>Dothideomycetes</taxon>
        <taxon>Pleosporomycetidae</taxon>
        <taxon>Pleosporales</taxon>
        <taxon>Dothidotthiaceae</taxon>
        <taxon>Dothidotthia</taxon>
    </lineage>
</organism>
<feature type="compositionally biased region" description="Low complexity" evidence="1">
    <location>
        <begin position="79"/>
        <end position="93"/>
    </location>
</feature>
<dbReference type="RefSeq" id="XP_033525122.1">
    <property type="nucleotide sequence ID" value="XM_033670291.1"/>
</dbReference>
<dbReference type="GeneID" id="54410723"/>
<dbReference type="Proteomes" id="UP000799771">
    <property type="component" value="Unassembled WGS sequence"/>
</dbReference>
<feature type="region of interest" description="Disordered" evidence="1">
    <location>
        <begin position="107"/>
        <end position="128"/>
    </location>
</feature>
<sequence length="128" mass="13283">MAGRILPVALAAVVGVSIGIATFDEEFKAQRMERLQKEYDQEVAAAAALNSEGPSPMASSAASSPAPEKLQAKKEEIKASASPTPSASSTSSWSSLLGLWAWKKDAKRETTPAAAPAKDITDAAKGKP</sequence>